<dbReference type="NCBIfam" id="TIGR02874">
    <property type="entry name" value="spore_ytfJ"/>
    <property type="match status" value="1"/>
</dbReference>
<accession>A0A161Q9U7</accession>
<dbReference type="EMBL" id="LOHZ01000042">
    <property type="protein sequence ID" value="KYO64548.1"/>
    <property type="molecule type" value="Genomic_DNA"/>
</dbReference>
<dbReference type="STRING" id="520767.ATZ99_19840"/>
<gene>
    <name evidence="1" type="primary">ytfJ</name>
    <name evidence="1" type="ORF">ATZ99_19840</name>
</gene>
<dbReference type="RefSeq" id="WP_068749077.1">
    <property type="nucleotide sequence ID" value="NZ_LOHZ01000042.1"/>
</dbReference>
<name>A0A161Q9U7_9FIRM</name>
<dbReference type="PIRSF" id="PIRSF021377">
    <property type="entry name" value="YtfJ"/>
    <property type="match status" value="1"/>
</dbReference>
<evidence type="ECO:0000313" key="2">
    <source>
        <dbReference type="Proteomes" id="UP000075737"/>
    </source>
</evidence>
<comment type="caution">
    <text evidence="1">The sequence shown here is derived from an EMBL/GenBank/DDBJ whole genome shotgun (WGS) entry which is preliminary data.</text>
</comment>
<proteinExistence type="predicted"/>
<reference evidence="1 2" key="1">
    <citation type="submission" date="2015-12" db="EMBL/GenBank/DDBJ databases">
        <title>Draft genome of Thermovenabulum gondwanense isolated from a red thermophilic microbial mat colonisisng an outflow channel of a bore well.</title>
        <authorList>
            <person name="Patel B.K."/>
        </authorList>
    </citation>
    <scope>NUCLEOTIDE SEQUENCE [LARGE SCALE GENOMIC DNA]</scope>
    <source>
        <strain evidence="1 2">R270</strain>
    </source>
</reference>
<evidence type="ECO:0000313" key="1">
    <source>
        <dbReference type="EMBL" id="KYO64548.1"/>
    </source>
</evidence>
<dbReference type="PANTHER" id="PTHR39162">
    <property type="entry name" value="GLL3345 PROTEIN"/>
    <property type="match status" value="1"/>
</dbReference>
<organism evidence="1 2">
    <name type="scientific">Thermovenabulum gondwanense</name>
    <dbReference type="NCBI Taxonomy" id="520767"/>
    <lineage>
        <taxon>Bacteria</taxon>
        <taxon>Bacillati</taxon>
        <taxon>Bacillota</taxon>
        <taxon>Clostridia</taxon>
        <taxon>Thermosediminibacterales</taxon>
        <taxon>Thermosediminibacteraceae</taxon>
        <taxon>Thermovenabulum</taxon>
    </lineage>
</organism>
<dbReference type="PATRIC" id="fig|520767.4.peg.2105"/>
<dbReference type="InterPro" id="IPR014229">
    <property type="entry name" value="Spore_YtfJ"/>
</dbReference>
<dbReference type="Pfam" id="PF09579">
    <property type="entry name" value="Spore_YtfJ"/>
    <property type="match status" value="1"/>
</dbReference>
<keyword evidence="2" id="KW-1185">Reference proteome</keyword>
<protein>
    <submittedName>
        <fullName evidence="1">Putative spore protein YtfJ</fullName>
    </submittedName>
</protein>
<dbReference type="AlphaFoldDB" id="A0A161Q9U7"/>
<dbReference type="Proteomes" id="UP000075737">
    <property type="component" value="Unassembled WGS sequence"/>
</dbReference>
<dbReference type="OrthoDB" id="9796262at2"/>
<sequence>MDTHPIESLMKTVMASLKEMIDVNTIVGDPVESMDGNVIIPVSKVTFGFAAGGSEFSSQKNVQDKEKKEEKALPFGGGTGAGISLQPIAFLIVGGGQVKLLPVYQNAMWERILDVSPQILEQIKTIFKKSEEKSVQPL</sequence>
<dbReference type="PANTHER" id="PTHR39162:SF1">
    <property type="entry name" value="SPORULATION PROTEIN YTFJ"/>
    <property type="match status" value="1"/>
</dbReference>